<sequence>MLSCACAVLGERRVPQRSTRSCTPKHRPRPTVLECDRPTEAMLIVLRLRINCLFLDGGSCVHTRAVGHGRTQTRARALTHTHMSEQWPLYSEFNRGRSMLTDEFKEGRPKSVVVPHNIDAGRELIVQDRHVTYRELKASLRA</sequence>
<dbReference type="EMBL" id="BGZK01000429">
    <property type="protein sequence ID" value="GBP43047.1"/>
    <property type="molecule type" value="Genomic_DNA"/>
</dbReference>
<dbReference type="AlphaFoldDB" id="A0A4C1VYY7"/>
<evidence type="ECO:0000313" key="2">
    <source>
        <dbReference type="Proteomes" id="UP000299102"/>
    </source>
</evidence>
<protein>
    <recommendedName>
        <fullName evidence="3">Mariner Mos1 transposase</fullName>
    </recommendedName>
</protein>
<dbReference type="Proteomes" id="UP000299102">
    <property type="component" value="Unassembled WGS sequence"/>
</dbReference>
<keyword evidence="2" id="KW-1185">Reference proteome</keyword>
<name>A0A4C1VYY7_EUMVA</name>
<organism evidence="1 2">
    <name type="scientific">Eumeta variegata</name>
    <name type="common">Bagworm moth</name>
    <name type="synonym">Eumeta japonica</name>
    <dbReference type="NCBI Taxonomy" id="151549"/>
    <lineage>
        <taxon>Eukaryota</taxon>
        <taxon>Metazoa</taxon>
        <taxon>Ecdysozoa</taxon>
        <taxon>Arthropoda</taxon>
        <taxon>Hexapoda</taxon>
        <taxon>Insecta</taxon>
        <taxon>Pterygota</taxon>
        <taxon>Neoptera</taxon>
        <taxon>Endopterygota</taxon>
        <taxon>Lepidoptera</taxon>
        <taxon>Glossata</taxon>
        <taxon>Ditrysia</taxon>
        <taxon>Tineoidea</taxon>
        <taxon>Psychidae</taxon>
        <taxon>Oiketicinae</taxon>
        <taxon>Eumeta</taxon>
    </lineage>
</organism>
<proteinExistence type="predicted"/>
<accession>A0A4C1VYY7</accession>
<evidence type="ECO:0008006" key="3">
    <source>
        <dbReference type="Google" id="ProtNLM"/>
    </source>
</evidence>
<gene>
    <name evidence="1" type="ORF">EVAR_96306_1</name>
</gene>
<reference evidence="1 2" key="1">
    <citation type="journal article" date="2019" name="Commun. Biol.">
        <title>The bagworm genome reveals a unique fibroin gene that provides high tensile strength.</title>
        <authorList>
            <person name="Kono N."/>
            <person name="Nakamura H."/>
            <person name="Ohtoshi R."/>
            <person name="Tomita M."/>
            <person name="Numata K."/>
            <person name="Arakawa K."/>
        </authorList>
    </citation>
    <scope>NUCLEOTIDE SEQUENCE [LARGE SCALE GENOMIC DNA]</scope>
</reference>
<evidence type="ECO:0000313" key="1">
    <source>
        <dbReference type="EMBL" id="GBP43047.1"/>
    </source>
</evidence>
<dbReference type="OrthoDB" id="10017160at2759"/>
<comment type="caution">
    <text evidence="1">The sequence shown here is derived from an EMBL/GenBank/DDBJ whole genome shotgun (WGS) entry which is preliminary data.</text>
</comment>